<dbReference type="InterPro" id="IPR027417">
    <property type="entry name" value="P-loop_NTPase"/>
</dbReference>
<reference evidence="1 2" key="1">
    <citation type="submission" date="2020-03" db="EMBL/GenBank/DDBJ databases">
        <title>Draft Genome Sequence of Cudoniella acicularis.</title>
        <authorList>
            <person name="Buettner E."/>
            <person name="Kellner H."/>
        </authorList>
    </citation>
    <scope>NUCLEOTIDE SEQUENCE [LARGE SCALE GENOMIC DNA]</scope>
    <source>
        <strain evidence="1 2">DSM 108380</strain>
    </source>
</reference>
<evidence type="ECO:0000313" key="2">
    <source>
        <dbReference type="Proteomes" id="UP000566819"/>
    </source>
</evidence>
<name>A0A8H4RQ54_9HELO</name>
<evidence type="ECO:0008006" key="3">
    <source>
        <dbReference type="Google" id="ProtNLM"/>
    </source>
</evidence>
<protein>
    <recommendedName>
        <fullName evidence="3">AIG1-type G domain-containing protein</fullName>
    </recommendedName>
</protein>
<gene>
    <name evidence="1" type="ORF">G7Y89_g4746</name>
</gene>
<comment type="caution">
    <text evidence="1">The sequence shown here is derived from an EMBL/GenBank/DDBJ whole genome shotgun (WGS) entry which is preliminary data.</text>
</comment>
<dbReference type="Proteomes" id="UP000566819">
    <property type="component" value="Unassembled WGS sequence"/>
</dbReference>
<dbReference type="Gene3D" id="3.40.50.300">
    <property type="entry name" value="P-loop containing nucleotide triphosphate hydrolases"/>
    <property type="match status" value="1"/>
</dbReference>
<organism evidence="1 2">
    <name type="scientific">Cudoniella acicularis</name>
    <dbReference type="NCBI Taxonomy" id="354080"/>
    <lineage>
        <taxon>Eukaryota</taxon>
        <taxon>Fungi</taxon>
        <taxon>Dikarya</taxon>
        <taxon>Ascomycota</taxon>
        <taxon>Pezizomycotina</taxon>
        <taxon>Leotiomycetes</taxon>
        <taxon>Helotiales</taxon>
        <taxon>Tricladiaceae</taxon>
        <taxon>Cudoniella</taxon>
    </lineage>
</organism>
<accession>A0A8H4RQ54</accession>
<proteinExistence type="predicted"/>
<dbReference type="OrthoDB" id="8954335at2759"/>
<dbReference type="EMBL" id="JAAMPI010000266">
    <property type="protein sequence ID" value="KAF4633376.1"/>
    <property type="molecule type" value="Genomic_DNA"/>
</dbReference>
<dbReference type="AlphaFoldDB" id="A0A8H4RQ54"/>
<keyword evidence="2" id="KW-1185">Reference proteome</keyword>
<evidence type="ECO:0000313" key="1">
    <source>
        <dbReference type="EMBL" id="KAF4633376.1"/>
    </source>
</evidence>
<sequence>MEHTGRQVRLIDTPGFDDDEMSDADLLKIIADFLGTPQVKGMTPAGTILLQPVTGNRVGGNEERRTRIIEKALGAPAMQNVVLATTQWSKVANKKEAQAQVEERERDETY</sequence>